<evidence type="ECO:0000313" key="5">
    <source>
        <dbReference type="Proteomes" id="UP001442494"/>
    </source>
</evidence>
<dbReference type="Pfam" id="PF04966">
    <property type="entry name" value="OprB"/>
    <property type="match status" value="1"/>
</dbReference>
<keyword evidence="5" id="KW-1185">Reference proteome</keyword>
<reference evidence="4 5" key="1">
    <citation type="submission" date="2022-04" db="EMBL/GenBank/DDBJ databases">
        <title>Positive selection, recombination, and allopatry shape intraspecific diversity of widespread and dominant cyanobacteria.</title>
        <authorList>
            <person name="Wei J."/>
            <person name="Shu W."/>
            <person name="Hu C."/>
        </authorList>
    </citation>
    <scope>NUCLEOTIDE SEQUENCE [LARGE SCALE GENOMIC DNA]</scope>
    <source>
        <strain evidence="4 5">GB2-A5</strain>
    </source>
</reference>
<proteinExistence type="inferred from homology"/>
<dbReference type="PANTHER" id="PTHR43308:SF1">
    <property type="entry name" value="OUTER MEMBRANE PROTEIN ALPHA"/>
    <property type="match status" value="1"/>
</dbReference>
<gene>
    <name evidence="4" type="ORF">NDI37_05415</name>
</gene>
<evidence type="ECO:0000313" key="4">
    <source>
        <dbReference type="EMBL" id="MEP0863903.1"/>
    </source>
</evidence>
<dbReference type="Proteomes" id="UP001442494">
    <property type="component" value="Unassembled WGS sequence"/>
</dbReference>
<dbReference type="EMBL" id="JAMPKK010000008">
    <property type="protein sequence ID" value="MEP0863903.1"/>
    <property type="molecule type" value="Genomic_DNA"/>
</dbReference>
<organism evidence="4 5">
    <name type="scientific">Funiculus sociatus GB2-A5</name>
    <dbReference type="NCBI Taxonomy" id="2933946"/>
    <lineage>
        <taxon>Bacteria</taxon>
        <taxon>Bacillati</taxon>
        <taxon>Cyanobacteriota</taxon>
        <taxon>Cyanophyceae</taxon>
        <taxon>Coleofasciculales</taxon>
        <taxon>Coleofasciculaceae</taxon>
        <taxon>Funiculus</taxon>
    </lineage>
</organism>
<dbReference type="InterPro" id="IPR051465">
    <property type="entry name" value="Cell_Envelope_Struct_Comp"/>
</dbReference>
<dbReference type="PROSITE" id="PS51272">
    <property type="entry name" value="SLH"/>
    <property type="match status" value="1"/>
</dbReference>
<evidence type="ECO:0000259" key="3">
    <source>
        <dbReference type="PROSITE" id="PS51272"/>
    </source>
</evidence>
<protein>
    <submittedName>
        <fullName evidence="4">Iron uptake porin</fullName>
    </submittedName>
</protein>
<dbReference type="RefSeq" id="WP_199295012.1">
    <property type="nucleotide sequence ID" value="NZ_JAMPKK010000008.1"/>
</dbReference>
<dbReference type="InterPro" id="IPR001119">
    <property type="entry name" value="SLH_dom"/>
</dbReference>
<dbReference type="Gene3D" id="2.40.160.180">
    <property type="entry name" value="Carbohydrate-selective porin OprB"/>
    <property type="match status" value="1"/>
</dbReference>
<name>A0ABV0JKE0_9CYAN</name>
<evidence type="ECO:0000256" key="2">
    <source>
        <dbReference type="RuleBase" id="RU363072"/>
    </source>
</evidence>
<dbReference type="InterPro" id="IPR007049">
    <property type="entry name" value="Carb-sel_porin_OprB"/>
</dbReference>
<evidence type="ECO:0000256" key="1">
    <source>
        <dbReference type="ARBA" id="ARBA00008769"/>
    </source>
</evidence>
<dbReference type="InterPro" id="IPR047684">
    <property type="entry name" value="Por_som-like"/>
</dbReference>
<dbReference type="Pfam" id="PF00395">
    <property type="entry name" value="SLH"/>
    <property type="match status" value="1"/>
</dbReference>
<comment type="caution">
    <text evidence="4">The sequence shown here is derived from an EMBL/GenBank/DDBJ whole genome shotgun (WGS) entry which is preliminary data.</text>
</comment>
<sequence>MSQILPNPLNKVKVTTNLFWLLPFYLSPTLIVHPVLAATPPDGEVTFSASSPLVGEGIGQRGDISTKFGYSPPEETLPEPETSVTLMPSDKPIDETPILEQIDQQSLEEIDQGTDPMSQVTNISQLRDVQPGDWAYEALRSLVERYGIVSGYPDGTFRGNRSLSRYEFAAAVKATLDRITQVLAVPGPNAIRKEDLAILKRLEAEYTLELALLRGKVDAATARTAELELTAFSKTTKLAGEVIFGVGTIPTGEDATGKDIDDATIFGHRTRLNLKTSLTGRDLLLTRLQAEGLGSLSNRTLTPEGDLAFAGDTSSDVVIDELLYQFPINNNTQVVVAANADAADFTNTVNPYLDGDGARGALSRFGTRPSIYYQVEGAGVGVRHNFSDKLELSLGYLGGDAGNPAAGGGLFNSSYGALAQVLFKPSDRASIGLTYVHAYNNDLQTGSNDANLANLLNPLGFSVVTNSYGVEASFQISPQFVVGGWAGYTAARVIERGDASIWNWAVTLAFPDLGKKGNLAGLIIGMEPKVTNQAASLSQLGITDPDTSLHLEAFYQYQLTDNISLTPGIIWLTAPDHNAANDDIFIGTVRTTFSF</sequence>
<accession>A0ABV0JKE0</accession>
<dbReference type="NCBIfam" id="NF033921">
    <property type="entry name" value="por_somb"/>
    <property type="match status" value="1"/>
</dbReference>
<feature type="domain" description="SLH" evidence="3">
    <location>
        <begin position="122"/>
        <end position="186"/>
    </location>
</feature>
<dbReference type="PANTHER" id="PTHR43308">
    <property type="entry name" value="OUTER MEMBRANE PROTEIN ALPHA-RELATED"/>
    <property type="match status" value="1"/>
</dbReference>
<comment type="similarity">
    <text evidence="1 2">Belongs to the OprB family.</text>
</comment>
<dbReference type="InterPro" id="IPR038673">
    <property type="entry name" value="OprB_sf"/>
</dbReference>